<keyword evidence="1" id="KW-0812">Transmembrane</keyword>
<name>A0A382RA37_9ZZZZ</name>
<proteinExistence type="predicted"/>
<feature type="non-terminal residue" evidence="2">
    <location>
        <position position="1"/>
    </location>
</feature>
<feature type="transmembrane region" description="Helical" evidence="1">
    <location>
        <begin position="48"/>
        <end position="71"/>
    </location>
</feature>
<feature type="transmembrane region" description="Helical" evidence="1">
    <location>
        <begin position="83"/>
        <end position="105"/>
    </location>
</feature>
<keyword evidence="1" id="KW-1133">Transmembrane helix</keyword>
<feature type="non-terminal residue" evidence="2">
    <location>
        <position position="213"/>
    </location>
</feature>
<protein>
    <submittedName>
        <fullName evidence="2">Uncharacterized protein</fullName>
    </submittedName>
</protein>
<accession>A0A382RA37</accession>
<organism evidence="2">
    <name type="scientific">marine metagenome</name>
    <dbReference type="NCBI Taxonomy" id="408172"/>
    <lineage>
        <taxon>unclassified sequences</taxon>
        <taxon>metagenomes</taxon>
        <taxon>ecological metagenomes</taxon>
    </lineage>
</organism>
<gene>
    <name evidence="2" type="ORF">METZ01_LOCUS346871</name>
</gene>
<keyword evidence="1" id="KW-0472">Membrane</keyword>
<evidence type="ECO:0000313" key="2">
    <source>
        <dbReference type="EMBL" id="SVC94017.1"/>
    </source>
</evidence>
<dbReference type="EMBL" id="UINC01119883">
    <property type="protein sequence ID" value="SVC94017.1"/>
    <property type="molecule type" value="Genomic_DNA"/>
</dbReference>
<reference evidence="2" key="1">
    <citation type="submission" date="2018-05" db="EMBL/GenBank/DDBJ databases">
        <authorList>
            <person name="Lanie J.A."/>
            <person name="Ng W.-L."/>
            <person name="Kazmierczak K.M."/>
            <person name="Andrzejewski T.M."/>
            <person name="Davidsen T.M."/>
            <person name="Wayne K.J."/>
            <person name="Tettelin H."/>
            <person name="Glass J.I."/>
            <person name="Rusch D."/>
            <person name="Podicherti R."/>
            <person name="Tsui H.-C.T."/>
            <person name="Winkler M.E."/>
        </authorList>
    </citation>
    <scope>NUCLEOTIDE SEQUENCE</scope>
</reference>
<sequence>VGALVLIGIIVAVYVLGHMASDSGPPPKLAITCPTCGIRPVETARKVGIVRGMLIVFRWGSISLVGCCQCVNQQVRVNLRQNFFLGWWSLIGFCATPFCLLQNVYNLSSRPNPARLKEVLNEVGVSYESVLLDDDGMASGQRDLMRAAAGVLKAVAAVEGTTSAEWDFARQALIALSDNTLTNQTANKLMRDVQPFSASTRSGMNEEQRLILL</sequence>
<evidence type="ECO:0000256" key="1">
    <source>
        <dbReference type="SAM" id="Phobius"/>
    </source>
</evidence>
<dbReference type="AlphaFoldDB" id="A0A382RA37"/>